<keyword evidence="2 6" id="KW-0689">Ribosomal protein</keyword>
<keyword evidence="7" id="KW-1185">Reference proteome</keyword>
<evidence type="ECO:0000313" key="7">
    <source>
        <dbReference type="Proteomes" id="UP000016924"/>
    </source>
</evidence>
<dbReference type="GO" id="GO:0005840">
    <property type="term" value="C:ribosome"/>
    <property type="evidence" value="ECO:0007669"/>
    <property type="project" value="UniProtKB-KW"/>
</dbReference>
<accession>R7YVP9</accession>
<gene>
    <name evidence="6" type="ORF">W97_05131</name>
</gene>
<evidence type="ECO:0000256" key="2">
    <source>
        <dbReference type="ARBA" id="ARBA00022980"/>
    </source>
</evidence>
<organism evidence="6 7">
    <name type="scientific">Coniosporium apollinis (strain CBS 100218)</name>
    <name type="common">Rock-inhabiting black yeast</name>
    <dbReference type="NCBI Taxonomy" id="1168221"/>
    <lineage>
        <taxon>Eukaryota</taxon>
        <taxon>Fungi</taxon>
        <taxon>Dikarya</taxon>
        <taxon>Ascomycota</taxon>
        <taxon>Pezizomycotina</taxon>
        <taxon>Dothideomycetes</taxon>
        <taxon>Dothideomycetes incertae sedis</taxon>
        <taxon>Coniosporium</taxon>
    </lineage>
</organism>
<dbReference type="InterPro" id="IPR002672">
    <property type="entry name" value="Ribosomal_eL28"/>
</dbReference>
<evidence type="ECO:0000256" key="1">
    <source>
        <dbReference type="ARBA" id="ARBA00007926"/>
    </source>
</evidence>
<dbReference type="STRING" id="1168221.R7YVP9"/>
<reference evidence="7" key="1">
    <citation type="submission" date="2012-06" db="EMBL/GenBank/DDBJ databases">
        <title>The genome sequence of Coniosporium apollinis CBS 100218.</title>
        <authorList>
            <consortium name="The Broad Institute Genome Sequencing Platform"/>
            <person name="Cuomo C."/>
            <person name="Gorbushina A."/>
            <person name="Noack S."/>
            <person name="Walker B."/>
            <person name="Young S.K."/>
            <person name="Zeng Q."/>
            <person name="Gargeya S."/>
            <person name="Fitzgerald M."/>
            <person name="Haas B."/>
            <person name="Abouelleil A."/>
            <person name="Alvarado L."/>
            <person name="Arachchi H.M."/>
            <person name="Berlin A.M."/>
            <person name="Chapman S.B."/>
            <person name="Goldberg J."/>
            <person name="Griggs A."/>
            <person name="Gujja S."/>
            <person name="Hansen M."/>
            <person name="Howarth C."/>
            <person name="Imamovic A."/>
            <person name="Larimer J."/>
            <person name="McCowan C."/>
            <person name="Montmayeur A."/>
            <person name="Murphy C."/>
            <person name="Neiman D."/>
            <person name="Pearson M."/>
            <person name="Priest M."/>
            <person name="Roberts A."/>
            <person name="Saif S."/>
            <person name="Shea T."/>
            <person name="Sisk P."/>
            <person name="Sykes S."/>
            <person name="Wortman J."/>
            <person name="Nusbaum C."/>
            <person name="Birren B."/>
        </authorList>
    </citation>
    <scope>NUCLEOTIDE SEQUENCE [LARGE SCALE GENOMIC DNA]</scope>
    <source>
        <strain evidence="7">CBS 100218</strain>
    </source>
</reference>
<evidence type="ECO:0000256" key="4">
    <source>
        <dbReference type="SAM" id="MobiDB-lite"/>
    </source>
</evidence>
<dbReference type="GO" id="GO:0006412">
    <property type="term" value="P:translation"/>
    <property type="evidence" value="ECO:0007669"/>
    <property type="project" value="InterPro"/>
</dbReference>
<dbReference type="PANTHER" id="PTHR10544">
    <property type="entry name" value="60S RIBOSOMAL PROTEIN L28"/>
    <property type="match status" value="1"/>
</dbReference>
<evidence type="ECO:0000259" key="5">
    <source>
        <dbReference type="Pfam" id="PF01778"/>
    </source>
</evidence>
<proteinExistence type="inferred from homology"/>
<dbReference type="InterPro" id="IPR029004">
    <property type="entry name" value="Ribosomal_eL28/Mak16"/>
</dbReference>
<feature type="domain" description="Ribosomal eL28/Mak16" evidence="5">
    <location>
        <begin position="9"/>
        <end position="127"/>
    </location>
</feature>
<protein>
    <submittedName>
        <fullName evidence="6">Ribosomal protein L28e</fullName>
    </submittedName>
</protein>
<evidence type="ECO:0000256" key="3">
    <source>
        <dbReference type="ARBA" id="ARBA00023274"/>
    </source>
</evidence>
<dbReference type="Proteomes" id="UP000016924">
    <property type="component" value="Unassembled WGS sequence"/>
</dbReference>
<dbReference type="eggNOG" id="KOG3412">
    <property type="taxonomic scope" value="Eukaryota"/>
</dbReference>
<comment type="similarity">
    <text evidence="1">Belongs to the eukaryotic ribosomal protein eL28 family.</text>
</comment>
<dbReference type="FunFam" id="3.30.390.110:FF:000002">
    <property type="entry name" value="60S ribosomal protein L28"/>
    <property type="match status" value="1"/>
</dbReference>
<dbReference type="GeneID" id="19902442"/>
<keyword evidence="3" id="KW-0687">Ribonucleoprotein</keyword>
<sequence length="153" mass="16809">MASNMSSDLIWECTRGQSAFLCKRKSAGGVQFSRDPLNLVNKHSRKYDGFLSDKAIGINSSDKSIVLTTKKADKANKPASLLQTSSFKATTPARNLYRSIVNSTVKNGYRADLRAEAVSRASAIKRSQRPVRADRVTKARGAKARKEKEVSSE</sequence>
<name>R7YVP9_CONA1</name>
<evidence type="ECO:0000313" key="6">
    <source>
        <dbReference type="EMBL" id="EON65889.1"/>
    </source>
</evidence>
<dbReference type="OMA" id="GKYGQRP"/>
<dbReference type="GO" id="GO:0003735">
    <property type="term" value="F:structural constituent of ribosome"/>
    <property type="evidence" value="ECO:0007669"/>
    <property type="project" value="InterPro"/>
</dbReference>
<dbReference type="HOGENOM" id="CLU_106801_0_0_1"/>
<feature type="region of interest" description="Disordered" evidence="4">
    <location>
        <begin position="119"/>
        <end position="153"/>
    </location>
</feature>
<dbReference type="GO" id="GO:1990904">
    <property type="term" value="C:ribonucleoprotein complex"/>
    <property type="evidence" value="ECO:0007669"/>
    <property type="project" value="UniProtKB-KW"/>
</dbReference>
<dbReference type="OrthoDB" id="338850at2759"/>
<dbReference type="Gene3D" id="3.30.390.110">
    <property type="match status" value="1"/>
</dbReference>
<dbReference type="RefSeq" id="XP_007781206.1">
    <property type="nucleotide sequence ID" value="XM_007783016.1"/>
</dbReference>
<dbReference type="Pfam" id="PF01778">
    <property type="entry name" value="Ribosomal_L28e"/>
    <property type="match status" value="1"/>
</dbReference>
<dbReference type="AlphaFoldDB" id="R7YVP9"/>
<feature type="compositionally biased region" description="Basic and acidic residues" evidence="4">
    <location>
        <begin position="144"/>
        <end position="153"/>
    </location>
</feature>
<dbReference type="EMBL" id="JH767577">
    <property type="protein sequence ID" value="EON65889.1"/>
    <property type="molecule type" value="Genomic_DNA"/>
</dbReference>